<dbReference type="EMBL" id="JAZDWU010000008">
    <property type="protein sequence ID" value="KAK9992793.1"/>
    <property type="molecule type" value="Genomic_DNA"/>
</dbReference>
<reference evidence="2 3" key="1">
    <citation type="submission" date="2024-01" db="EMBL/GenBank/DDBJ databases">
        <title>A telomere-to-telomere, gap-free genome of sweet tea (Lithocarpus litseifolius).</title>
        <authorList>
            <person name="Zhou J."/>
        </authorList>
    </citation>
    <scope>NUCLEOTIDE SEQUENCE [LARGE SCALE GENOMIC DNA]</scope>
    <source>
        <strain evidence="2">Zhou-2022a</strain>
        <tissue evidence="2">Leaf</tissue>
    </source>
</reference>
<protein>
    <submittedName>
        <fullName evidence="2">Uncharacterized protein</fullName>
    </submittedName>
</protein>
<keyword evidence="3" id="KW-1185">Reference proteome</keyword>
<accession>A0AAW2C5H4</accession>
<comment type="caution">
    <text evidence="2">The sequence shown here is derived from an EMBL/GenBank/DDBJ whole genome shotgun (WGS) entry which is preliminary data.</text>
</comment>
<evidence type="ECO:0000313" key="3">
    <source>
        <dbReference type="Proteomes" id="UP001459277"/>
    </source>
</evidence>
<sequence length="125" mass="14027">MAGSSPLIVYAFFAACIFCQLFELVQAQNRTDPAEVTALNTIFQKWGILANSNQWNISGEPCSGAAIDSTDFEDRNFNPLIKCSQFVHRRVNPATLPLLKENIGLKNLKHKLKPSTRLLKLRSTY</sequence>
<keyword evidence="1" id="KW-0732">Signal</keyword>
<dbReference type="AlphaFoldDB" id="A0AAW2C5H4"/>
<gene>
    <name evidence="2" type="ORF">SO802_022496</name>
</gene>
<name>A0AAW2C5H4_9ROSI</name>
<feature type="signal peptide" evidence="1">
    <location>
        <begin position="1"/>
        <end position="27"/>
    </location>
</feature>
<organism evidence="2 3">
    <name type="scientific">Lithocarpus litseifolius</name>
    <dbReference type="NCBI Taxonomy" id="425828"/>
    <lineage>
        <taxon>Eukaryota</taxon>
        <taxon>Viridiplantae</taxon>
        <taxon>Streptophyta</taxon>
        <taxon>Embryophyta</taxon>
        <taxon>Tracheophyta</taxon>
        <taxon>Spermatophyta</taxon>
        <taxon>Magnoliopsida</taxon>
        <taxon>eudicotyledons</taxon>
        <taxon>Gunneridae</taxon>
        <taxon>Pentapetalae</taxon>
        <taxon>rosids</taxon>
        <taxon>fabids</taxon>
        <taxon>Fagales</taxon>
        <taxon>Fagaceae</taxon>
        <taxon>Lithocarpus</taxon>
    </lineage>
</organism>
<dbReference type="Proteomes" id="UP001459277">
    <property type="component" value="Unassembled WGS sequence"/>
</dbReference>
<proteinExistence type="predicted"/>
<feature type="chain" id="PRO_5043833873" evidence="1">
    <location>
        <begin position="28"/>
        <end position="125"/>
    </location>
</feature>
<evidence type="ECO:0000313" key="2">
    <source>
        <dbReference type="EMBL" id="KAK9992793.1"/>
    </source>
</evidence>
<evidence type="ECO:0000256" key="1">
    <source>
        <dbReference type="SAM" id="SignalP"/>
    </source>
</evidence>